<organism evidence="2 3">
    <name type="scientific">Mytilus coruscus</name>
    <name type="common">Sea mussel</name>
    <dbReference type="NCBI Taxonomy" id="42192"/>
    <lineage>
        <taxon>Eukaryota</taxon>
        <taxon>Metazoa</taxon>
        <taxon>Spiralia</taxon>
        <taxon>Lophotrochozoa</taxon>
        <taxon>Mollusca</taxon>
        <taxon>Bivalvia</taxon>
        <taxon>Autobranchia</taxon>
        <taxon>Pteriomorphia</taxon>
        <taxon>Mytilida</taxon>
        <taxon>Mytiloidea</taxon>
        <taxon>Mytilidae</taxon>
        <taxon>Mytilinae</taxon>
        <taxon>Mytilus</taxon>
    </lineage>
</organism>
<name>A0A6J8CE94_MYTCO</name>
<feature type="region of interest" description="Disordered" evidence="1">
    <location>
        <begin position="355"/>
        <end position="378"/>
    </location>
</feature>
<proteinExistence type="predicted"/>
<dbReference type="EMBL" id="CACVKT020005367">
    <property type="protein sequence ID" value="CAC5394748.1"/>
    <property type="molecule type" value="Genomic_DNA"/>
</dbReference>
<reference evidence="2 3" key="1">
    <citation type="submission" date="2020-06" db="EMBL/GenBank/DDBJ databases">
        <authorList>
            <person name="Li R."/>
            <person name="Bekaert M."/>
        </authorList>
    </citation>
    <scope>NUCLEOTIDE SEQUENCE [LARGE SCALE GENOMIC DNA]</scope>
    <source>
        <strain evidence="3">wild</strain>
    </source>
</reference>
<dbReference type="AlphaFoldDB" id="A0A6J8CE94"/>
<evidence type="ECO:0000313" key="2">
    <source>
        <dbReference type="EMBL" id="CAC5394748.1"/>
    </source>
</evidence>
<dbReference type="Proteomes" id="UP000507470">
    <property type="component" value="Unassembled WGS sequence"/>
</dbReference>
<keyword evidence="3" id="KW-1185">Reference proteome</keyword>
<sequence>MCSIKEFLDNRDNCSDDRRPATPCRRPLFRETNRSISLGDSALISSTALPLNTDNKNGRASFNDAKQAKSCISNIDFHMLVTKYRYSKREENITVDLNDANFEVLSNSPSETIIKEVSPNNQFDKILTKLLMIETIDMNTLEDIKYKCSNKNHATLLVRLFIAEMTMKRLKKQTIDGRGQPYPEVKTLLWQTLTNTSNNNEGSMLTNNNEDPNNNKDEQGCSTSGNVCTNGREDSKANKEVCKICVDREFSFRWQIEKHIMELHSPYGFKFTLCKKIFEKRTPKHGACEVGDSNQVLINKQTGETGLKIRDKCNIFKDEHAQQNIEVTNRQARTPPKRKIRHFVFAIRGRSPIRSSERRDNIRLSRSPVRRMQEEPEPSVKFVVTRLISPISTEDKEKT</sequence>
<feature type="compositionally biased region" description="Polar residues" evidence="1">
    <location>
        <begin position="220"/>
        <end position="229"/>
    </location>
</feature>
<evidence type="ECO:0000256" key="1">
    <source>
        <dbReference type="SAM" id="MobiDB-lite"/>
    </source>
</evidence>
<gene>
    <name evidence="2" type="ORF">MCOR_29471</name>
</gene>
<feature type="region of interest" description="Disordered" evidence="1">
    <location>
        <begin position="198"/>
        <end position="229"/>
    </location>
</feature>
<accession>A0A6J8CE94</accession>
<dbReference type="OrthoDB" id="6206989at2759"/>
<evidence type="ECO:0000313" key="3">
    <source>
        <dbReference type="Proteomes" id="UP000507470"/>
    </source>
</evidence>
<protein>
    <submittedName>
        <fullName evidence="2">Uncharacterized protein</fullName>
    </submittedName>
</protein>